<comment type="caution">
    <text evidence="2">The sequence shown here is derived from an EMBL/GenBank/DDBJ whole genome shotgun (WGS) entry which is preliminary data.</text>
</comment>
<proteinExistence type="predicted"/>
<dbReference type="RefSeq" id="WP_065164793.1">
    <property type="nucleotide sequence ID" value="NZ_JAUFSA010000001.1"/>
</dbReference>
<dbReference type="AlphaFoldDB" id="A0A4R5WUZ6"/>
<dbReference type="InterPro" id="IPR036388">
    <property type="entry name" value="WH-like_DNA-bd_sf"/>
</dbReference>
<dbReference type="Gene3D" id="1.10.10.10">
    <property type="entry name" value="Winged helix-like DNA-binding domain superfamily/Winged helix DNA-binding domain"/>
    <property type="match status" value="1"/>
</dbReference>
<dbReference type="EMBL" id="JAUFSA010000001">
    <property type="protein sequence ID" value="MDP7733304.1"/>
    <property type="molecule type" value="Genomic_DNA"/>
</dbReference>
<dbReference type="PANTHER" id="PTHR33164:SF99">
    <property type="entry name" value="MARR FAMILY REGULATORY PROTEIN"/>
    <property type="match status" value="1"/>
</dbReference>
<feature type="domain" description="HTH marR-type" evidence="1">
    <location>
        <begin position="15"/>
        <end position="150"/>
    </location>
</feature>
<sequence length="171" mass="19124">MVDKQGLPSPPRSPQTELGQNMRMAWWSYVTRLDADMQAAGFPERRFAMNYVFALFAQPGPMTISEMGRQFDVSRQAASKLVGELRRDGYVETEVSPTDQREKVVVLTPKAIEYVTARRRAAAELDHAIAERVGAARLAELQRLLHAVGDVSTAGIDYDPTNVYKAPRLWG</sequence>
<dbReference type="Proteomes" id="UP001229081">
    <property type="component" value="Unassembled WGS sequence"/>
</dbReference>
<dbReference type="InterPro" id="IPR039422">
    <property type="entry name" value="MarR/SlyA-like"/>
</dbReference>
<dbReference type="SMART" id="SM00347">
    <property type="entry name" value="HTH_MARR"/>
    <property type="match status" value="1"/>
</dbReference>
<dbReference type="Pfam" id="PF12802">
    <property type="entry name" value="MarR_2"/>
    <property type="match status" value="1"/>
</dbReference>
<accession>A0A4R5WUZ6</accession>
<dbReference type="GO" id="GO:0003700">
    <property type="term" value="F:DNA-binding transcription factor activity"/>
    <property type="evidence" value="ECO:0007669"/>
    <property type="project" value="InterPro"/>
</dbReference>
<dbReference type="InterPro" id="IPR000835">
    <property type="entry name" value="HTH_MarR-typ"/>
</dbReference>
<reference evidence="2" key="1">
    <citation type="submission" date="2023-06" db="EMBL/GenBank/DDBJ databases">
        <title>Identification of two novel mycobacterium reveal diversities and complexities of Mycobacterium gordonae clade.</title>
        <authorList>
            <person name="Matsumoto Y."/>
            <person name="Nakamura S."/>
            <person name="Motooka D."/>
            <person name="Fukushima K."/>
        </authorList>
    </citation>
    <scope>NUCLEOTIDE SEQUENCE</scope>
    <source>
        <strain evidence="2">TY812</strain>
    </source>
</reference>
<dbReference type="CDD" id="cd00090">
    <property type="entry name" value="HTH_ARSR"/>
    <property type="match status" value="1"/>
</dbReference>
<evidence type="ECO:0000313" key="3">
    <source>
        <dbReference type="Proteomes" id="UP001229081"/>
    </source>
</evidence>
<dbReference type="PROSITE" id="PS50995">
    <property type="entry name" value="HTH_MARR_2"/>
    <property type="match status" value="1"/>
</dbReference>
<gene>
    <name evidence="2" type="ORF">QXL92_00840</name>
</gene>
<organism evidence="2 3">
    <name type="scientific">Mycobacterium paragordonae</name>
    <dbReference type="NCBI Taxonomy" id="1389713"/>
    <lineage>
        <taxon>Bacteria</taxon>
        <taxon>Bacillati</taxon>
        <taxon>Actinomycetota</taxon>
        <taxon>Actinomycetes</taxon>
        <taxon>Mycobacteriales</taxon>
        <taxon>Mycobacteriaceae</taxon>
        <taxon>Mycobacterium</taxon>
    </lineage>
</organism>
<evidence type="ECO:0000259" key="1">
    <source>
        <dbReference type="PROSITE" id="PS50995"/>
    </source>
</evidence>
<dbReference type="InterPro" id="IPR036390">
    <property type="entry name" value="WH_DNA-bd_sf"/>
</dbReference>
<name>A0A4R5WUZ6_9MYCO</name>
<dbReference type="PANTHER" id="PTHR33164">
    <property type="entry name" value="TRANSCRIPTIONAL REGULATOR, MARR FAMILY"/>
    <property type="match status" value="1"/>
</dbReference>
<dbReference type="GO" id="GO:0006950">
    <property type="term" value="P:response to stress"/>
    <property type="evidence" value="ECO:0007669"/>
    <property type="project" value="TreeGrafter"/>
</dbReference>
<dbReference type="InterPro" id="IPR011991">
    <property type="entry name" value="ArsR-like_HTH"/>
</dbReference>
<protein>
    <submittedName>
        <fullName evidence="2">MarR family transcriptional regulator</fullName>
    </submittedName>
</protein>
<evidence type="ECO:0000313" key="2">
    <source>
        <dbReference type="EMBL" id="MDP7733304.1"/>
    </source>
</evidence>
<dbReference type="SUPFAM" id="SSF46785">
    <property type="entry name" value="Winged helix' DNA-binding domain"/>
    <property type="match status" value="1"/>
</dbReference>